<feature type="transmembrane region" description="Helical" evidence="1">
    <location>
        <begin position="396"/>
        <end position="417"/>
    </location>
</feature>
<name>A0AB34IFZ4_PRYPA</name>
<reference evidence="2 3" key="1">
    <citation type="journal article" date="2024" name="Science">
        <title>Giant polyketide synthase enzymes in the biosynthesis of giant marine polyether toxins.</title>
        <authorList>
            <person name="Fallon T.R."/>
            <person name="Shende V.V."/>
            <person name="Wierzbicki I.H."/>
            <person name="Pendleton A.L."/>
            <person name="Watervoot N.F."/>
            <person name="Auber R.P."/>
            <person name="Gonzalez D.J."/>
            <person name="Wisecaver J.H."/>
            <person name="Moore B.S."/>
        </authorList>
    </citation>
    <scope>NUCLEOTIDE SEQUENCE [LARGE SCALE GENOMIC DNA]</scope>
    <source>
        <strain evidence="2 3">12B1</strain>
    </source>
</reference>
<feature type="transmembrane region" description="Helical" evidence="1">
    <location>
        <begin position="184"/>
        <end position="200"/>
    </location>
</feature>
<keyword evidence="1" id="KW-0472">Membrane</keyword>
<comment type="caution">
    <text evidence="2">The sequence shown here is derived from an EMBL/GenBank/DDBJ whole genome shotgun (WGS) entry which is preliminary data.</text>
</comment>
<proteinExistence type="predicted"/>
<organism evidence="2 3">
    <name type="scientific">Prymnesium parvum</name>
    <name type="common">Toxic golden alga</name>
    <dbReference type="NCBI Taxonomy" id="97485"/>
    <lineage>
        <taxon>Eukaryota</taxon>
        <taxon>Haptista</taxon>
        <taxon>Haptophyta</taxon>
        <taxon>Prymnesiophyceae</taxon>
        <taxon>Prymnesiales</taxon>
        <taxon>Prymnesiaceae</taxon>
        <taxon>Prymnesium</taxon>
    </lineage>
</organism>
<keyword evidence="1" id="KW-1133">Transmembrane helix</keyword>
<keyword evidence="3" id="KW-1185">Reference proteome</keyword>
<evidence type="ECO:0000313" key="2">
    <source>
        <dbReference type="EMBL" id="KAL1496888.1"/>
    </source>
</evidence>
<feature type="transmembrane region" description="Helical" evidence="1">
    <location>
        <begin position="288"/>
        <end position="305"/>
    </location>
</feature>
<dbReference type="EMBL" id="JBGBPQ010000028">
    <property type="protein sequence ID" value="KAL1496888.1"/>
    <property type="molecule type" value="Genomic_DNA"/>
</dbReference>
<evidence type="ECO:0000256" key="1">
    <source>
        <dbReference type="SAM" id="Phobius"/>
    </source>
</evidence>
<feature type="transmembrane region" description="Helical" evidence="1">
    <location>
        <begin position="212"/>
        <end position="231"/>
    </location>
</feature>
<gene>
    <name evidence="2" type="ORF">AB1Y20_014468</name>
</gene>
<feature type="transmembrane region" description="Helical" evidence="1">
    <location>
        <begin position="358"/>
        <end position="376"/>
    </location>
</feature>
<evidence type="ECO:0000313" key="3">
    <source>
        <dbReference type="Proteomes" id="UP001515480"/>
    </source>
</evidence>
<protein>
    <submittedName>
        <fullName evidence="2">Uncharacterized protein</fullName>
    </submittedName>
</protein>
<dbReference type="Proteomes" id="UP001515480">
    <property type="component" value="Unassembled WGS sequence"/>
</dbReference>
<accession>A0AB34IFZ4</accession>
<dbReference type="AlphaFoldDB" id="A0AB34IFZ4"/>
<keyword evidence="1" id="KW-0812">Transmembrane</keyword>
<sequence>MTDSSRRMAERLSPPAFAVTLLASAAILSLPCAHLIQTDWTRYAPPSPVQIWLTGAQEHSKVCWLLASGQPSHEHCMALGPTARRVPMTTYVGHCFGFLDAADAVVARACVQRGVSEYVAGREQENERSSPRWEGAQRWLADAAAASSRNRRDVYRGVQGMLLVYALLLGGGASHRRRPKKRTLTTHHVLLAFAVLSMLLDHFAKAVLRNGGSVWTFPAQFLGAPLFYYLAGANPLPDDRMSIIRLVLVHAIFLELSPLPGDITPYTLCTIAIIRIVMRFMPVPSHATMWMPLAHAAAAGALVAIEDLLGCDMLRDPAHCVAVPYLAAASVIHCHFTLQNVVGAFCRTGEWPALCSTFKMMMIPSLLPYILVFHNYRYRQLVNLDAPSTPSQRRFITNVVAWVTYLVAHYSLTIYLIHISVLIGCEWFAREGSDGSPSAHA</sequence>